<dbReference type="AlphaFoldDB" id="A0A3B0W0R9"/>
<evidence type="ECO:0000256" key="1">
    <source>
        <dbReference type="ARBA" id="ARBA00004496"/>
    </source>
</evidence>
<dbReference type="GO" id="GO:0005737">
    <property type="term" value="C:cytoplasm"/>
    <property type="evidence" value="ECO:0007669"/>
    <property type="project" value="UniProtKB-SubCell"/>
</dbReference>
<organism evidence="9">
    <name type="scientific">hydrothermal vent metagenome</name>
    <dbReference type="NCBI Taxonomy" id="652676"/>
    <lineage>
        <taxon>unclassified sequences</taxon>
        <taxon>metagenomes</taxon>
        <taxon>ecological metagenomes</taxon>
    </lineage>
</organism>
<dbReference type="Pfam" id="PF03610">
    <property type="entry name" value="EIIA-man"/>
    <property type="match status" value="1"/>
</dbReference>
<dbReference type="GO" id="GO:0009401">
    <property type="term" value="P:phosphoenolpyruvate-dependent sugar phosphotransferase system"/>
    <property type="evidence" value="ECO:0007669"/>
    <property type="project" value="UniProtKB-KW"/>
</dbReference>
<evidence type="ECO:0000256" key="7">
    <source>
        <dbReference type="ARBA" id="ARBA00022777"/>
    </source>
</evidence>
<dbReference type="GO" id="GO:0016020">
    <property type="term" value="C:membrane"/>
    <property type="evidence" value="ECO:0007669"/>
    <property type="project" value="InterPro"/>
</dbReference>
<keyword evidence="7" id="KW-0418">Kinase</keyword>
<dbReference type="InterPro" id="IPR051471">
    <property type="entry name" value="Bacterial_PTS_sugar_comp"/>
</dbReference>
<dbReference type="InterPro" id="IPR004701">
    <property type="entry name" value="PTS_EIIA_man-typ"/>
</dbReference>
<evidence type="ECO:0000256" key="2">
    <source>
        <dbReference type="ARBA" id="ARBA00022448"/>
    </source>
</evidence>
<dbReference type="InterPro" id="IPR033887">
    <property type="entry name" value="PTS_IIA_man"/>
</dbReference>
<dbReference type="SUPFAM" id="SSF53062">
    <property type="entry name" value="PTS system fructose IIA component-like"/>
    <property type="match status" value="1"/>
</dbReference>
<proteinExistence type="predicted"/>
<evidence type="ECO:0000256" key="5">
    <source>
        <dbReference type="ARBA" id="ARBA00022679"/>
    </source>
</evidence>
<keyword evidence="2" id="KW-0813">Transport</keyword>
<dbReference type="GO" id="GO:0016301">
    <property type="term" value="F:kinase activity"/>
    <property type="evidence" value="ECO:0007669"/>
    <property type="project" value="UniProtKB-KW"/>
</dbReference>
<dbReference type="Gene3D" id="3.40.50.510">
    <property type="entry name" value="Phosphotransferase system, mannose-type IIA component"/>
    <property type="match status" value="1"/>
</dbReference>
<name>A0A3B0W0R9_9ZZZZ</name>
<reference evidence="9" key="1">
    <citation type="submission" date="2018-06" db="EMBL/GenBank/DDBJ databases">
        <authorList>
            <person name="Zhirakovskaya E."/>
        </authorList>
    </citation>
    <scope>NUCLEOTIDE SEQUENCE</scope>
</reference>
<keyword evidence="4" id="KW-0762">Sugar transport</keyword>
<gene>
    <name evidence="9" type="ORF">MNBD_DELTA02-156</name>
</gene>
<comment type="subcellular location">
    <subcellularLocation>
        <location evidence="1">Cytoplasm</location>
    </subcellularLocation>
</comment>
<evidence type="ECO:0000256" key="3">
    <source>
        <dbReference type="ARBA" id="ARBA00022490"/>
    </source>
</evidence>
<evidence type="ECO:0000256" key="4">
    <source>
        <dbReference type="ARBA" id="ARBA00022597"/>
    </source>
</evidence>
<dbReference type="PANTHER" id="PTHR33799:SF1">
    <property type="entry name" value="PTS SYSTEM MANNOSE-SPECIFIC EIIAB COMPONENT-RELATED"/>
    <property type="match status" value="1"/>
</dbReference>
<accession>A0A3B0W0R9</accession>
<dbReference type="InterPro" id="IPR036662">
    <property type="entry name" value="PTS_EIIA_man-typ_sf"/>
</dbReference>
<evidence type="ECO:0000313" key="9">
    <source>
        <dbReference type="EMBL" id="VAW38166.1"/>
    </source>
</evidence>
<sequence>MIGAVIITHGRLAESLLVGAVSIVGTAENVMALSIKGGETSEDIKKMLQEAMVEVSDGEGVVVFTDMFGGTPSNIALSLLDEGIIEVITGVNLPLILKFLGSREGCGSIEELTELLVEHGRKSIVLASEMLKESKTGCCEKEKDKGKG</sequence>
<keyword evidence="6" id="KW-0598">Phosphotransferase system</keyword>
<dbReference type="CDD" id="cd00006">
    <property type="entry name" value="PTS_IIA_man"/>
    <property type="match status" value="1"/>
</dbReference>
<keyword evidence="5" id="KW-0808">Transferase</keyword>
<evidence type="ECO:0000259" key="8">
    <source>
        <dbReference type="PROSITE" id="PS51096"/>
    </source>
</evidence>
<evidence type="ECO:0000256" key="6">
    <source>
        <dbReference type="ARBA" id="ARBA00022683"/>
    </source>
</evidence>
<dbReference type="PROSITE" id="PS51096">
    <property type="entry name" value="PTS_EIIA_TYPE_4"/>
    <property type="match status" value="1"/>
</dbReference>
<feature type="domain" description="PTS EIIA type-4" evidence="8">
    <location>
        <begin position="1"/>
        <end position="124"/>
    </location>
</feature>
<dbReference type="PANTHER" id="PTHR33799">
    <property type="entry name" value="PTS PERMEASE-RELATED-RELATED"/>
    <property type="match status" value="1"/>
</dbReference>
<dbReference type="EMBL" id="UOEZ01000066">
    <property type="protein sequence ID" value="VAW38166.1"/>
    <property type="molecule type" value="Genomic_DNA"/>
</dbReference>
<keyword evidence="3" id="KW-0963">Cytoplasm</keyword>
<protein>
    <recommendedName>
        <fullName evidence="8">PTS EIIA type-4 domain-containing protein</fullName>
    </recommendedName>
</protein>